<dbReference type="STRING" id="66851.MBORA_10190"/>
<dbReference type="OrthoDB" id="137612at2157"/>
<dbReference type="InterPro" id="IPR040528">
    <property type="entry name" value="Lectin-like"/>
</dbReference>
<dbReference type="InterPro" id="IPR000668">
    <property type="entry name" value="Peptidase_C1A_C"/>
</dbReference>
<dbReference type="InterPro" id="IPR013128">
    <property type="entry name" value="Peptidase_C1A"/>
</dbReference>
<dbReference type="Pfam" id="PF00112">
    <property type="entry name" value="Peptidase_C1"/>
    <property type="match status" value="1"/>
</dbReference>
<reference evidence="5" key="1">
    <citation type="journal article" date="2016" name="Genome Announc.">
        <title>Draft Genome Sequences of Methanobrevibacter curvatus DSM11111, Methanobrevibacter cuticularis DSM11139, Methanobrevibacter filiformis DSM11501, and Methanobrevibacter oralis DSM7256.</title>
        <authorList>
            <person name="Poehlein A."/>
            <person name="Seedorf H."/>
        </authorList>
    </citation>
    <scope>NUCLEOTIDE SEQUENCE [LARGE SCALE GENOMIC DNA]</scope>
    <source>
        <strain evidence="5">DSM 7256 / JCM 30027 / ZR</strain>
    </source>
</reference>
<dbReference type="Proteomes" id="UP000077428">
    <property type="component" value="Unassembled WGS sequence"/>
</dbReference>
<sequence>MLFKKNFLIVFVLFLVLFLSLSSVCATDNNTENDPANNILEQVVSIDSTVQSTGDVIGVGEDDDETNGNDDDLNESDDETNETVEDLNESNDTYEEFSNLTAENIAIIMNDIKNSNSDKYYSFINYLINEHGFEFRSDSVVGDGYLLYATRNYIDKLYNGGNFTISPNETYFISTSEKMGCFIDNDYYQDIIYSHENNYYLDEEYLSWLKSNSTLLKINITIPSEYLNIPQFDNINDFITGSYLPSKYDSRELGYVTPIKNQNQNGSTSNCWAFASISALESFLLKYEKTTYNLSTKWDLSENHLKNIMSSKGRNGTDIGVNGGGNFYMALAYLLRWSGPVNESDDIYGSGDNSIEKLNVLKHVQGIQLIHPRTFALDLLEIKNAVYNYGSVVTSLFWDTSFENKEKSNYICLHDYEKVKYAMWHAITIVGWDDNYSASNFNKSLNEMGDGAFIVKNSYGNNSKEGGYWYVSYYDKTLAYSKISDFVGFAFTNVENVTNYGNNYYHNPLGITAWAGFSSNKITFANQWVAEKNETLKACGLYTRGPSICVIDVSINGIHVGDTTFANINYAGYHTIKLSNLINVTKGETFRIEVHLINNGFNENKIIPLEYPVNNSSKIYANANQSFILLNINGIIQWMDTTKIWSNTNICLNAYTECRDAYVETRVLANNLNMFYTTSNSLVAYLSDLNGNALINKIIIFNINGKSYTKITDNKGKVSLNINLNPGSYRTLISFNGDDVFHESSKVVYVKVNKIVPKLILSQSGSYYKAKTLTVKVINSHTNKAMGNVMLSVKFNDKKVSLRTNSNGIATYNVPYAPGTYSVTVTTVSTNTLSAHSAKLNVKINKVTKVDISLTKLTTTYDSGKYFQIKVTKDSKPMIGVKLKIKVYTDNKYKTISLTTNNAGIAKYHCSKLSIGTHKVIIESGEPTQYLQADSKTSTIKINKAPTIVNAKDIIHKYKANKYFTANIKNKVTGKTITGIKVFLKVFTGKNYKTYTLTTNDKGTIYLNTKILSVGTHKVIISSANNKYTISCTRNIKIIK</sequence>
<protein>
    <submittedName>
        <fullName evidence="4">Papain family cysteine protease</fullName>
    </submittedName>
</protein>
<proteinExistence type="inferred from homology"/>
<organism evidence="4 5">
    <name type="scientific">Methanobrevibacter oralis</name>
    <dbReference type="NCBI Taxonomy" id="66851"/>
    <lineage>
        <taxon>Archaea</taxon>
        <taxon>Methanobacteriati</taxon>
        <taxon>Methanobacteriota</taxon>
        <taxon>Methanomada group</taxon>
        <taxon>Methanobacteria</taxon>
        <taxon>Methanobacteriales</taxon>
        <taxon>Methanobacteriaceae</taxon>
        <taxon>Methanobrevibacter</taxon>
    </lineage>
</organism>
<dbReference type="Pfam" id="PF18560">
    <property type="entry name" value="Lectin_like"/>
    <property type="match status" value="1"/>
</dbReference>
<dbReference type="CDD" id="cd02619">
    <property type="entry name" value="Peptidase_C1"/>
    <property type="match status" value="1"/>
</dbReference>
<comment type="similarity">
    <text evidence="1">Belongs to the peptidase C1 family.</text>
</comment>
<evidence type="ECO:0000259" key="3">
    <source>
        <dbReference type="SMART" id="SM00645"/>
    </source>
</evidence>
<name>A0A166B630_METOA</name>
<evidence type="ECO:0000256" key="1">
    <source>
        <dbReference type="ARBA" id="ARBA00008455"/>
    </source>
</evidence>
<dbReference type="PANTHER" id="PTHR12411">
    <property type="entry name" value="CYSTEINE PROTEASE FAMILY C1-RELATED"/>
    <property type="match status" value="1"/>
</dbReference>
<feature type="compositionally biased region" description="Acidic residues" evidence="2">
    <location>
        <begin position="60"/>
        <end position="91"/>
    </location>
</feature>
<evidence type="ECO:0000256" key="2">
    <source>
        <dbReference type="SAM" id="MobiDB-lite"/>
    </source>
</evidence>
<dbReference type="InterPro" id="IPR038765">
    <property type="entry name" value="Papain-like_cys_pep_sf"/>
</dbReference>
<feature type="region of interest" description="Disordered" evidence="2">
    <location>
        <begin position="55"/>
        <end position="91"/>
    </location>
</feature>
<dbReference type="Gene3D" id="3.90.70.10">
    <property type="entry name" value="Cysteine proteinases"/>
    <property type="match status" value="1"/>
</dbReference>
<dbReference type="PATRIC" id="fig|66851.6.peg.1120"/>
<dbReference type="RefSeq" id="WP_042694792.1">
    <property type="nucleotide sequence ID" value="NZ_CABMAB010000050.1"/>
</dbReference>
<dbReference type="GO" id="GO:0006508">
    <property type="term" value="P:proteolysis"/>
    <property type="evidence" value="ECO:0007669"/>
    <property type="project" value="UniProtKB-KW"/>
</dbReference>
<evidence type="ECO:0000313" key="5">
    <source>
        <dbReference type="Proteomes" id="UP000077428"/>
    </source>
</evidence>
<comment type="caution">
    <text evidence="4">The sequence shown here is derived from an EMBL/GenBank/DDBJ whole genome shotgun (WGS) entry which is preliminary data.</text>
</comment>
<accession>A0A166B630</accession>
<keyword evidence="5" id="KW-1185">Reference proteome</keyword>
<gene>
    <name evidence="4" type="ORF">MBORA_10190</name>
</gene>
<dbReference type="SUPFAM" id="SSF54001">
    <property type="entry name" value="Cysteine proteinases"/>
    <property type="match status" value="1"/>
</dbReference>
<dbReference type="EMBL" id="LWMU01000061">
    <property type="protein sequence ID" value="KZX12908.1"/>
    <property type="molecule type" value="Genomic_DNA"/>
</dbReference>
<dbReference type="SMART" id="SM00645">
    <property type="entry name" value="Pept_C1"/>
    <property type="match status" value="1"/>
</dbReference>
<dbReference type="GO" id="GO:0008234">
    <property type="term" value="F:cysteine-type peptidase activity"/>
    <property type="evidence" value="ECO:0007669"/>
    <property type="project" value="InterPro"/>
</dbReference>
<keyword evidence="4" id="KW-0378">Hydrolase</keyword>
<feature type="domain" description="Peptidase C1A papain C-terminal" evidence="3">
    <location>
        <begin position="244"/>
        <end position="491"/>
    </location>
</feature>
<keyword evidence="4" id="KW-0645">Protease</keyword>
<evidence type="ECO:0000313" key="4">
    <source>
        <dbReference type="EMBL" id="KZX12908.1"/>
    </source>
</evidence>
<dbReference type="AlphaFoldDB" id="A0A166B630"/>